<evidence type="ECO:0000313" key="2">
    <source>
        <dbReference type="EMBL" id="TKW01968.1"/>
    </source>
</evidence>
<dbReference type="EMBL" id="CM016559">
    <property type="protein sequence ID" value="TKW01968.1"/>
    <property type="molecule type" value="Genomic_DNA"/>
</dbReference>
<gene>
    <name evidence="2" type="ORF">SEVIR_8G213700v2</name>
</gene>
<sequence>MQQVDFFSLGLLLSKTFCQLLIHLTTSNKKFPTYNFHIKFVSIRASYKCLKEIKLKFKLLAQEKHSCLFKYKGGALLEEAKAPLADCHYLRSSLRGWAAAFVIKNTNMIWSER</sequence>
<name>A0A4U6THX5_SETVI</name>
<evidence type="ECO:0000256" key="1">
    <source>
        <dbReference type="SAM" id="SignalP"/>
    </source>
</evidence>
<keyword evidence="1" id="KW-0732">Signal</keyword>
<reference evidence="2" key="1">
    <citation type="submission" date="2019-03" db="EMBL/GenBank/DDBJ databases">
        <title>WGS assembly of Setaria viridis.</title>
        <authorList>
            <person name="Huang P."/>
            <person name="Jenkins J."/>
            <person name="Grimwood J."/>
            <person name="Barry K."/>
            <person name="Healey A."/>
            <person name="Mamidi S."/>
            <person name="Sreedasyam A."/>
            <person name="Shu S."/>
            <person name="Feldman M."/>
            <person name="Wu J."/>
            <person name="Yu Y."/>
            <person name="Chen C."/>
            <person name="Johnson J."/>
            <person name="Rokhsar D."/>
            <person name="Baxter I."/>
            <person name="Schmutz J."/>
            <person name="Brutnell T."/>
            <person name="Kellogg E."/>
        </authorList>
    </citation>
    <scope>NUCLEOTIDE SEQUENCE [LARGE SCALE GENOMIC DNA]</scope>
</reference>
<accession>A0A4U6THX5</accession>
<dbReference type="Proteomes" id="UP000298652">
    <property type="component" value="Chromosome 8"/>
</dbReference>
<organism evidence="2 3">
    <name type="scientific">Setaria viridis</name>
    <name type="common">Green bristlegrass</name>
    <name type="synonym">Setaria italica subsp. viridis</name>
    <dbReference type="NCBI Taxonomy" id="4556"/>
    <lineage>
        <taxon>Eukaryota</taxon>
        <taxon>Viridiplantae</taxon>
        <taxon>Streptophyta</taxon>
        <taxon>Embryophyta</taxon>
        <taxon>Tracheophyta</taxon>
        <taxon>Spermatophyta</taxon>
        <taxon>Magnoliopsida</taxon>
        <taxon>Liliopsida</taxon>
        <taxon>Poales</taxon>
        <taxon>Poaceae</taxon>
        <taxon>PACMAD clade</taxon>
        <taxon>Panicoideae</taxon>
        <taxon>Panicodae</taxon>
        <taxon>Paniceae</taxon>
        <taxon>Cenchrinae</taxon>
        <taxon>Setaria</taxon>
    </lineage>
</organism>
<feature type="chain" id="PRO_5020822564" evidence="1">
    <location>
        <begin position="19"/>
        <end position="113"/>
    </location>
</feature>
<keyword evidence="3" id="KW-1185">Reference proteome</keyword>
<feature type="signal peptide" evidence="1">
    <location>
        <begin position="1"/>
        <end position="18"/>
    </location>
</feature>
<proteinExistence type="predicted"/>
<dbReference type="Gramene" id="TKW01968">
    <property type="protein sequence ID" value="TKW01968"/>
    <property type="gene ID" value="SEVIR_8G213700v2"/>
</dbReference>
<protein>
    <submittedName>
        <fullName evidence="2">Uncharacterized protein</fullName>
    </submittedName>
</protein>
<dbReference type="AlphaFoldDB" id="A0A4U6THX5"/>
<evidence type="ECO:0000313" key="3">
    <source>
        <dbReference type="Proteomes" id="UP000298652"/>
    </source>
</evidence>